<evidence type="ECO:0000313" key="3">
    <source>
        <dbReference type="EMBL" id="KGA18733.1"/>
    </source>
</evidence>
<gene>
    <name evidence="3" type="ORF">GM51_7825</name>
</gene>
<sequence>MTTYEAIPIPGSQCDLGEGTLWDERSQRFVWVDVFDGFVKTYDPSSGDIKEHIYKSMVTYVGKRASGGYVLALGDSIALTDGNLKIEREIPLGLDLKVVRTNDGNIDPSGCLWVGGAESIPGSATGELFKIDENFNKSIHRKNIHIANGIDWSIDRKMMFYIDSATRKISRYKFDSQKNEIVSELTPIDVSDVIGLPDGMCTDSLSNIWVAFYGCGQVRNYSPDGELLNIVQAPTALTTCASFGGKDLKTLFITSVKDYRSPEFAFDPENDPYGGMCFKVDLPIAGKLDFSFNA</sequence>
<dbReference type="PANTHER" id="PTHR10907:SF47">
    <property type="entry name" value="REGUCALCIN"/>
    <property type="match status" value="1"/>
</dbReference>
<comment type="caution">
    <text evidence="3">The sequence shown here is derived from an EMBL/GenBank/DDBJ whole genome shotgun (WGS) entry which is preliminary data.</text>
</comment>
<reference evidence="3" key="1">
    <citation type="submission" date="2014-06" db="EMBL/GenBank/DDBJ databases">
        <title>Key roles for freshwater Actinobacteria revealed by deep metagenomic sequencing.</title>
        <authorList>
            <person name="Ghai R."/>
            <person name="Mizuno C.M."/>
            <person name="Picazo A."/>
            <person name="Camacho A."/>
            <person name="Rodriguez-Valera F."/>
        </authorList>
    </citation>
    <scope>NUCLEOTIDE SEQUENCE</scope>
</reference>
<dbReference type="InterPro" id="IPR011042">
    <property type="entry name" value="6-blade_b-propeller_TolB-like"/>
</dbReference>
<dbReference type="PRINTS" id="PR01790">
    <property type="entry name" value="SMP30FAMILY"/>
</dbReference>
<dbReference type="GO" id="GO:0019853">
    <property type="term" value="P:L-ascorbic acid biosynthetic process"/>
    <property type="evidence" value="ECO:0007669"/>
    <property type="project" value="TreeGrafter"/>
</dbReference>
<proteinExistence type="inferred from homology"/>
<dbReference type="AlphaFoldDB" id="A0A094SJT6"/>
<dbReference type="InterPro" id="IPR005511">
    <property type="entry name" value="SMP-30"/>
</dbReference>
<dbReference type="PANTHER" id="PTHR10907">
    <property type="entry name" value="REGUCALCIN"/>
    <property type="match status" value="1"/>
</dbReference>
<organism evidence="3">
    <name type="scientific">freshwater metagenome</name>
    <dbReference type="NCBI Taxonomy" id="449393"/>
    <lineage>
        <taxon>unclassified sequences</taxon>
        <taxon>metagenomes</taxon>
        <taxon>ecological metagenomes</taxon>
    </lineage>
</organism>
<dbReference type="InterPro" id="IPR013658">
    <property type="entry name" value="SGL"/>
</dbReference>
<dbReference type="GO" id="GO:0004341">
    <property type="term" value="F:gluconolactonase activity"/>
    <property type="evidence" value="ECO:0007669"/>
    <property type="project" value="TreeGrafter"/>
</dbReference>
<dbReference type="EMBL" id="JNSL01000039">
    <property type="protein sequence ID" value="KGA18733.1"/>
    <property type="molecule type" value="Genomic_DNA"/>
</dbReference>
<evidence type="ECO:0000256" key="1">
    <source>
        <dbReference type="ARBA" id="ARBA00008853"/>
    </source>
</evidence>
<feature type="domain" description="SMP-30/Gluconolactonase/LRE-like region" evidence="2">
    <location>
        <begin position="16"/>
        <end position="256"/>
    </location>
</feature>
<accession>A0A094SJT6</accession>
<dbReference type="Gene3D" id="2.120.10.30">
    <property type="entry name" value="TolB, C-terminal domain"/>
    <property type="match status" value="1"/>
</dbReference>
<name>A0A094SJT6_9ZZZZ</name>
<evidence type="ECO:0000259" key="2">
    <source>
        <dbReference type="Pfam" id="PF08450"/>
    </source>
</evidence>
<dbReference type="Pfam" id="PF08450">
    <property type="entry name" value="SGL"/>
    <property type="match status" value="1"/>
</dbReference>
<protein>
    <recommendedName>
        <fullName evidence="2">SMP-30/Gluconolactonase/LRE-like region domain-containing protein</fullName>
    </recommendedName>
</protein>
<dbReference type="SUPFAM" id="SSF63829">
    <property type="entry name" value="Calcium-dependent phosphotriesterase"/>
    <property type="match status" value="1"/>
</dbReference>
<dbReference type="GO" id="GO:0005509">
    <property type="term" value="F:calcium ion binding"/>
    <property type="evidence" value="ECO:0007669"/>
    <property type="project" value="TreeGrafter"/>
</dbReference>
<comment type="similarity">
    <text evidence="1">Belongs to the SMP-30/CGR1 family.</text>
</comment>